<dbReference type="CDD" id="cd09076">
    <property type="entry name" value="L1-EN"/>
    <property type="match status" value="1"/>
</dbReference>
<dbReference type="Gene3D" id="3.60.10.10">
    <property type="entry name" value="Endonuclease/exonuclease/phosphatase"/>
    <property type="match status" value="1"/>
</dbReference>
<gene>
    <name evidence="3" type="primary">jg9761</name>
    <name evidence="3" type="ORF">PAEG_LOCUS15217</name>
</gene>
<reference evidence="3" key="1">
    <citation type="submission" date="2022-03" db="EMBL/GenBank/DDBJ databases">
        <authorList>
            <person name="Lindestad O."/>
        </authorList>
    </citation>
    <scope>NUCLEOTIDE SEQUENCE</scope>
</reference>
<dbReference type="Pfam" id="PF03372">
    <property type="entry name" value="Exo_endo_phos"/>
    <property type="match status" value="1"/>
</dbReference>
<dbReference type="AlphaFoldDB" id="A0A8S4RMN6"/>
<comment type="caution">
    <text evidence="3">The sequence shown here is derived from an EMBL/GenBank/DDBJ whole genome shotgun (WGS) entry which is preliminary data.</text>
</comment>
<dbReference type="OrthoDB" id="414666at2759"/>
<organism evidence="3 4">
    <name type="scientific">Pararge aegeria aegeria</name>
    <dbReference type="NCBI Taxonomy" id="348720"/>
    <lineage>
        <taxon>Eukaryota</taxon>
        <taxon>Metazoa</taxon>
        <taxon>Ecdysozoa</taxon>
        <taxon>Arthropoda</taxon>
        <taxon>Hexapoda</taxon>
        <taxon>Insecta</taxon>
        <taxon>Pterygota</taxon>
        <taxon>Neoptera</taxon>
        <taxon>Endopterygota</taxon>
        <taxon>Lepidoptera</taxon>
        <taxon>Glossata</taxon>
        <taxon>Ditrysia</taxon>
        <taxon>Papilionoidea</taxon>
        <taxon>Nymphalidae</taxon>
        <taxon>Satyrinae</taxon>
        <taxon>Satyrini</taxon>
        <taxon>Parargina</taxon>
        <taxon>Pararge</taxon>
    </lineage>
</organism>
<evidence type="ECO:0000256" key="1">
    <source>
        <dbReference type="SAM" id="MobiDB-lite"/>
    </source>
</evidence>
<keyword evidence="4" id="KW-1185">Reference proteome</keyword>
<feature type="region of interest" description="Disordered" evidence="1">
    <location>
        <begin position="1"/>
        <end position="47"/>
    </location>
</feature>
<accession>A0A8S4RMN6</accession>
<evidence type="ECO:0000313" key="4">
    <source>
        <dbReference type="Proteomes" id="UP000838756"/>
    </source>
</evidence>
<evidence type="ECO:0000313" key="3">
    <source>
        <dbReference type="EMBL" id="CAH2238063.1"/>
    </source>
</evidence>
<sequence length="452" mass="50593">MKVQPERSLTPCNPPSNRRRSASGANGGKCATGHGKAGNQAPHGNSATGISVKLRHVQTIGTWNVRGLHSPGKLNILETEITRCGLSETHWRGNGYFLTDSHAVYFSGNDTSSQNGVAVLIPAHQRNCVMGFEATELETTITKVPQRETLLILGDFNAKIGVNSNQLGQCVGRFGLGTRNDRGLIQFAAENDLVIVNSLFQHHPRRLYTWTSPDGRYHNQIDFILVRSRWRTSIRNSHTLPGADCGSDNQLLISKFKLKLRAARSLEKQNRIEVKDSSKFYAAAKQNWVEWADANFPEETPDMLWDRTKKLITESVAASGTPNISRKRQHWMTDSTLELVERRGALKATGAAVNDLNKLSAQVQAGCRRDHKAYLCNIYKEIDAHANRHESKDLYHKIRSITKSLTSKTWAIENSDGIVVTELDHITEVWNSYCQSQFQDYQSENFPNTEPG</sequence>
<dbReference type="GO" id="GO:0003824">
    <property type="term" value="F:catalytic activity"/>
    <property type="evidence" value="ECO:0007669"/>
    <property type="project" value="InterPro"/>
</dbReference>
<dbReference type="Proteomes" id="UP000838756">
    <property type="component" value="Unassembled WGS sequence"/>
</dbReference>
<protein>
    <submittedName>
        <fullName evidence="3">Jg9761 protein</fullName>
    </submittedName>
</protein>
<dbReference type="InterPro" id="IPR036691">
    <property type="entry name" value="Endo/exonu/phosph_ase_sf"/>
</dbReference>
<dbReference type="SUPFAM" id="SSF56219">
    <property type="entry name" value="DNase I-like"/>
    <property type="match status" value="1"/>
</dbReference>
<proteinExistence type="predicted"/>
<dbReference type="EMBL" id="CAKXAJ010025319">
    <property type="protein sequence ID" value="CAH2238063.1"/>
    <property type="molecule type" value="Genomic_DNA"/>
</dbReference>
<dbReference type="InterPro" id="IPR005135">
    <property type="entry name" value="Endo/exonuclease/phosphatase"/>
</dbReference>
<feature type="domain" description="Endonuclease/exonuclease/phosphatase" evidence="2">
    <location>
        <begin position="61"/>
        <end position="248"/>
    </location>
</feature>
<evidence type="ECO:0000259" key="2">
    <source>
        <dbReference type="Pfam" id="PF03372"/>
    </source>
</evidence>
<feature type="non-terminal residue" evidence="3">
    <location>
        <position position="452"/>
    </location>
</feature>
<name>A0A8S4RMN6_9NEOP</name>